<proteinExistence type="predicted"/>
<gene>
    <name evidence="1" type="ORF">Hypma_007076</name>
</gene>
<keyword evidence="2" id="KW-1185">Reference proteome</keyword>
<dbReference type="AlphaFoldDB" id="A0A369K8R9"/>
<evidence type="ECO:0000313" key="2">
    <source>
        <dbReference type="Proteomes" id="UP000076154"/>
    </source>
</evidence>
<accession>A0A369K8R9</accession>
<name>A0A369K8R9_HYPMA</name>
<organism evidence="1 2">
    <name type="scientific">Hypsizygus marmoreus</name>
    <name type="common">White beech mushroom</name>
    <name type="synonym">Agaricus marmoreus</name>
    <dbReference type="NCBI Taxonomy" id="39966"/>
    <lineage>
        <taxon>Eukaryota</taxon>
        <taxon>Fungi</taxon>
        <taxon>Dikarya</taxon>
        <taxon>Basidiomycota</taxon>
        <taxon>Agaricomycotina</taxon>
        <taxon>Agaricomycetes</taxon>
        <taxon>Agaricomycetidae</taxon>
        <taxon>Agaricales</taxon>
        <taxon>Tricholomatineae</taxon>
        <taxon>Lyophyllaceae</taxon>
        <taxon>Hypsizygus</taxon>
    </lineage>
</organism>
<evidence type="ECO:0000313" key="1">
    <source>
        <dbReference type="EMBL" id="RDB30318.1"/>
    </source>
</evidence>
<sequence>MQDLQDDFVRLIRAITGFCLDLHLSECWKRFCFTLPISSRLGHHLHVDLDKWAFHSTARVRLVTTYPVGVRRSWRQRRRYLNVIYLCNRATEIWDVRFPQQVNFPLGFRPIFAGRKLVLRSTSQLWRTLQKTFLGNVTLSNQVFRPWHFGMASHLVANCG</sequence>
<dbReference type="Proteomes" id="UP000076154">
    <property type="component" value="Unassembled WGS sequence"/>
</dbReference>
<comment type="caution">
    <text evidence="1">The sequence shown here is derived from an EMBL/GenBank/DDBJ whole genome shotgun (WGS) entry which is preliminary data.</text>
</comment>
<dbReference type="EMBL" id="LUEZ02000005">
    <property type="protein sequence ID" value="RDB30318.1"/>
    <property type="molecule type" value="Genomic_DNA"/>
</dbReference>
<protein>
    <submittedName>
        <fullName evidence="1">Uncharacterized protein</fullName>
    </submittedName>
</protein>
<dbReference type="InParanoid" id="A0A369K8R9"/>
<reference evidence="1" key="1">
    <citation type="submission" date="2018-04" db="EMBL/GenBank/DDBJ databases">
        <title>Whole genome sequencing of Hypsizygus marmoreus.</title>
        <authorList>
            <person name="Choi I.-G."/>
            <person name="Min B."/>
            <person name="Kim J.-G."/>
            <person name="Kim S."/>
            <person name="Oh Y.-L."/>
            <person name="Kong W.-S."/>
            <person name="Park H."/>
            <person name="Jeong J."/>
            <person name="Song E.-S."/>
        </authorList>
    </citation>
    <scope>NUCLEOTIDE SEQUENCE [LARGE SCALE GENOMIC DNA]</scope>
    <source>
        <strain evidence="1">51987-8</strain>
    </source>
</reference>